<dbReference type="InterPro" id="IPR036880">
    <property type="entry name" value="Kunitz_BPTI_sf"/>
</dbReference>
<protein>
    <submittedName>
        <fullName evidence="3">Putative salivary kunitz domain protein</fullName>
    </submittedName>
</protein>
<dbReference type="InterPro" id="IPR002223">
    <property type="entry name" value="Kunitz_BPTI"/>
</dbReference>
<proteinExistence type="evidence at transcript level"/>
<name>A0A0K8RDM6_IXORI</name>
<feature type="chain" id="PRO_5005517615" evidence="1">
    <location>
        <begin position="20"/>
        <end position="94"/>
    </location>
</feature>
<dbReference type="PROSITE" id="PS50279">
    <property type="entry name" value="BPTI_KUNITZ_2"/>
    <property type="match status" value="1"/>
</dbReference>
<keyword evidence="1" id="KW-0732">Signal</keyword>
<evidence type="ECO:0000256" key="1">
    <source>
        <dbReference type="SAM" id="SignalP"/>
    </source>
</evidence>
<sequence length="94" mass="10260">MKLLLIAVVISVHTTGLWTTTEAACQPRYNGGRGGSTGGNVQPKWTFNPPTGQCEQVMTKGPCVPSKNCFESEDECKDNCDPEVQRMKEELGQV</sequence>
<accession>A0A0K8RDM6</accession>
<organism evidence="3">
    <name type="scientific">Ixodes ricinus</name>
    <name type="common">Common tick</name>
    <name type="synonym">Acarus ricinus</name>
    <dbReference type="NCBI Taxonomy" id="34613"/>
    <lineage>
        <taxon>Eukaryota</taxon>
        <taxon>Metazoa</taxon>
        <taxon>Ecdysozoa</taxon>
        <taxon>Arthropoda</taxon>
        <taxon>Chelicerata</taxon>
        <taxon>Arachnida</taxon>
        <taxon>Acari</taxon>
        <taxon>Parasitiformes</taxon>
        <taxon>Ixodida</taxon>
        <taxon>Ixodoidea</taxon>
        <taxon>Ixodidae</taxon>
        <taxon>Ixodinae</taxon>
        <taxon>Ixodes</taxon>
    </lineage>
</organism>
<dbReference type="SUPFAM" id="SSF57362">
    <property type="entry name" value="BPTI-like"/>
    <property type="match status" value="1"/>
</dbReference>
<dbReference type="Gene3D" id="4.10.410.10">
    <property type="entry name" value="Pancreatic trypsin inhibitor Kunitz domain"/>
    <property type="match status" value="1"/>
</dbReference>
<feature type="domain" description="BPTI/Kunitz inhibitor" evidence="2">
    <location>
        <begin position="25"/>
        <end position="80"/>
    </location>
</feature>
<reference evidence="3" key="1">
    <citation type="submission" date="2012-12" db="EMBL/GenBank/DDBJ databases">
        <title>Identification and characterization of a phenylalanine ammonia-lyase gene family in Isatis indigotica Fort.</title>
        <authorList>
            <person name="Liu Q."/>
            <person name="Chen J."/>
            <person name="Zhou X."/>
            <person name="Di P."/>
            <person name="Xiao Y."/>
            <person name="Xuan H."/>
            <person name="Zhang L."/>
            <person name="Chen W."/>
        </authorList>
    </citation>
    <scope>NUCLEOTIDE SEQUENCE</scope>
    <source>
        <tissue evidence="3">Salivary gland</tissue>
    </source>
</reference>
<feature type="signal peptide" evidence="1">
    <location>
        <begin position="1"/>
        <end position="19"/>
    </location>
</feature>
<dbReference type="AlphaFoldDB" id="A0A0K8RDM6"/>
<evidence type="ECO:0000259" key="2">
    <source>
        <dbReference type="PROSITE" id="PS50279"/>
    </source>
</evidence>
<dbReference type="GO" id="GO:0004867">
    <property type="term" value="F:serine-type endopeptidase inhibitor activity"/>
    <property type="evidence" value="ECO:0007669"/>
    <property type="project" value="InterPro"/>
</dbReference>
<dbReference type="EMBL" id="GADI01004568">
    <property type="protein sequence ID" value="JAA69240.1"/>
    <property type="molecule type" value="mRNA"/>
</dbReference>
<dbReference type="Pfam" id="PF00014">
    <property type="entry name" value="Kunitz_BPTI"/>
    <property type="match status" value="1"/>
</dbReference>
<evidence type="ECO:0000313" key="3">
    <source>
        <dbReference type="EMBL" id="JAA69240.1"/>
    </source>
</evidence>